<sequence length="127" mass="13863">MDEEFELFSVVPVMAFCEKAVGLHSYVYRSEDEFWTHCTNKTGKPKYSLDDVIGCGVNFASGQIIFTKNGQPLDTAGGLFVCPSSPSANDNDDDQLLFPCASLADSGDLIEAKFGPTFKFYPANAEL</sequence>
<dbReference type="SUPFAM" id="SSF49899">
    <property type="entry name" value="Concanavalin A-like lectins/glucanases"/>
    <property type="match status" value="1"/>
</dbReference>
<protein>
    <recommendedName>
        <fullName evidence="1">B30.2/SPRY domain-containing protein</fullName>
    </recommendedName>
</protein>
<dbReference type="AlphaFoldDB" id="A0ABD2IZ00"/>
<dbReference type="InterPro" id="IPR001870">
    <property type="entry name" value="B30.2/SPRY"/>
</dbReference>
<dbReference type="PROSITE" id="PS50188">
    <property type="entry name" value="B302_SPRY"/>
    <property type="match status" value="1"/>
</dbReference>
<proteinExistence type="predicted"/>
<reference evidence="2 3" key="1">
    <citation type="submission" date="2024-10" db="EMBL/GenBank/DDBJ databases">
        <authorList>
            <person name="Kim D."/>
        </authorList>
    </citation>
    <scope>NUCLEOTIDE SEQUENCE [LARGE SCALE GENOMIC DNA]</scope>
    <source>
        <strain evidence="2">BH-2024</strain>
    </source>
</reference>
<dbReference type="Pfam" id="PF00622">
    <property type="entry name" value="SPRY"/>
    <property type="match status" value="1"/>
</dbReference>
<comment type="caution">
    <text evidence="2">The sequence shown here is derived from an EMBL/GenBank/DDBJ whole genome shotgun (WGS) entry which is preliminary data.</text>
</comment>
<name>A0ABD2IZ00_9BILA</name>
<evidence type="ECO:0000259" key="1">
    <source>
        <dbReference type="PROSITE" id="PS50188"/>
    </source>
</evidence>
<dbReference type="InterPro" id="IPR043136">
    <property type="entry name" value="B30.2/SPRY_sf"/>
</dbReference>
<feature type="domain" description="B30.2/SPRY" evidence="1">
    <location>
        <begin position="1"/>
        <end position="119"/>
    </location>
</feature>
<gene>
    <name evidence="2" type="ORF">niasHT_030544</name>
</gene>
<accession>A0ABD2IZ00</accession>
<dbReference type="InterPro" id="IPR044736">
    <property type="entry name" value="Gid1/RanBPM/SPLA_SPRY"/>
</dbReference>
<keyword evidence="3" id="KW-1185">Reference proteome</keyword>
<evidence type="ECO:0000313" key="2">
    <source>
        <dbReference type="EMBL" id="KAL3082530.1"/>
    </source>
</evidence>
<organism evidence="2 3">
    <name type="scientific">Heterodera trifolii</name>
    <dbReference type="NCBI Taxonomy" id="157864"/>
    <lineage>
        <taxon>Eukaryota</taxon>
        <taxon>Metazoa</taxon>
        <taxon>Ecdysozoa</taxon>
        <taxon>Nematoda</taxon>
        <taxon>Chromadorea</taxon>
        <taxon>Rhabditida</taxon>
        <taxon>Tylenchina</taxon>
        <taxon>Tylenchomorpha</taxon>
        <taxon>Tylenchoidea</taxon>
        <taxon>Heteroderidae</taxon>
        <taxon>Heteroderinae</taxon>
        <taxon>Heterodera</taxon>
    </lineage>
</organism>
<dbReference type="Gene3D" id="2.60.120.920">
    <property type="match status" value="1"/>
</dbReference>
<dbReference type="InterPro" id="IPR013320">
    <property type="entry name" value="ConA-like_dom_sf"/>
</dbReference>
<dbReference type="EMBL" id="JBICBT010001106">
    <property type="protein sequence ID" value="KAL3082530.1"/>
    <property type="molecule type" value="Genomic_DNA"/>
</dbReference>
<dbReference type="Proteomes" id="UP001620626">
    <property type="component" value="Unassembled WGS sequence"/>
</dbReference>
<dbReference type="InterPro" id="IPR003877">
    <property type="entry name" value="SPRY_dom"/>
</dbReference>
<evidence type="ECO:0000313" key="3">
    <source>
        <dbReference type="Proteomes" id="UP001620626"/>
    </source>
</evidence>
<dbReference type="CDD" id="cd12885">
    <property type="entry name" value="SPRY_RanBP_like"/>
    <property type="match status" value="1"/>
</dbReference>